<protein>
    <submittedName>
        <fullName evidence="2">Uncharacterized protein</fullName>
    </submittedName>
</protein>
<keyword evidence="3" id="KW-1185">Reference proteome</keyword>
<evidence type="ECO:0000313" key="2">
    <source>
        <dbReference type="EMBL" id="KCV70898.1"/>
    </source>
</evidence>
<proteinExistence type="predicted"/>
<accession>A0A058ZAA9</accession>
<gene>
    <name evidence="2" type="ORF">H696_01845</name>
</gene>
<dbReference type="EMBL" id="KB932203">
    <property type="protein sequence ID" value="KCV70898.1"/>
    <property type="molecule type" value="Genomic_DNA"/>
</dbReference>
<dbReference type="Proteomes" id="UP000030693">
    <property type="component" value="Unassembled WGS sequence"/>
</dbReference>
<name>A0A058ZAA9_FONAL</name>
<reference evidence="2" key="1">
    <citation type="submission" date="2013-04" db="EMBL/GenBank/DDBJ databases">
        <title>The Genome Sequence of Fonticula alba ATCC 38817.</title>
        <authorList>
            <consortium name="The Broad Institute Genomics Platform"/>
            <person name="Russ C."/>
            <person name="Cuomo C."/>
            <person name="Burger G."/>
            <person name="Gray M.W."/>
            <person name="Holland P.W.H."/>
            <person name="King N."/>
            <person name="Lang F.B.F."/>
            <person name="Roger A.J."/>
            <person name="Ruiz-Trillo I."/>
            <person name="Brown M."/>
            <person name="Walker B."/>
            <person name="Young S."/>
            <person name="Zeng Q."/>
            <person name="Gargeya S."/>
            <person name="Fitzgerald M."/>
            <person name="Haas B."/>
            <person name="Abouelleil A."/>
            <person name="Allen A.W."/>
            <person name="Alvarado L."/>
            <person name="Arachchi H.M."/>
            <person name="Berlin A.M."/>
            <person name="Chapman S.B."/>
            <person name="Gainer-Dewar J."/>
            <person name="Goldberg J."/>
            <person name="Griggs A."/>
            <person name="Gujja S."/>
            <person name="Hansen M."/>
            <person name="Howarth C."/>
            <person name="Imamovic A."/>
            <person name="Ireland A."/>
            <person name="Larimer J."/>
            <person name="McCowan C."/>
            <person name="Murphy C."/>
            <person name="Pearson M."/>
            <person name="Poon T.W."/>
            <person name="Priest M."/>
            <person name="Roberts A."/>
            <person name="Saif S."/>
            <person name="Shea T."/>
            <person name="Sisk P."/>
            <person name="Sykes S."/>
            <person name="Wortman J."/>
            <person name="Nusbaum C."/>
            <person name="Birren B."/>
        </authorList>
    </citation>
    <scope>NUCLEOTIDE SEQUENCE [LARGE SCALE GENOMIC DNA]</scope>
    <source>
        <strain evidence="2">ATCC 38817</strain>
    </source>
</reference>
<dbReference type="GeneID" id="20526570"/>
<evidence type="ECO:0000313" key="3">
    <source>
        <dbReference type="Proteomes" id="UP000030693"/>
    </source>
</evidence>
<sequence length="68" mass="8010">MDSNIPLEELLADTKDLFVTETEVERSRELARQEWERRREANPDIDQDLQGVSASRAWVRHNRDGSDR</sequence>
<dbReference type="AlphaFoldDB" id="A0A058ZAA9"/>
<evidence type="ECO:0000256" key="1">
    <source>
        <dbReference type="SAM" id="MobiDB-lite"/>
    </source>
</evidence>
<feature type="compositionally biased region" description="Basic and acidic residues" evidence="1">
    <location>
        <begin position="30"/>
        <end position="42"/>
    </location>
</feature>
<organism evidence="2">
    <name type="scientific">Fonticula alba</name>
    <name type="common">Slime mold</name>
    <dbReference type="NCBI Taxonomy" id="691883"/>
    <lineage>
        <taxon>Eukaryota</taxon>
        <taxon>Rotosphaerida</taxon>
        <taxon>Fonticulaceae</taxon>
        <taxon>Fonticula</taxon>
    </lineage>
</organism>
<dbReference type="RefSeq" id="XP_009494021.1">
    <property type="nucleotide sequence ID" value="XM_009495746.1"/>
</dbReference>
<feature type="region of interest" description="Disordered" evidence="1">
    <location>
        <begin position="30"/>
        <end position="68"/>
    </location>
</feature>